<dbReference type="OrthoDB" id="166018at2759"/>
<dbReference type="EMBL" id="CAJNNV010030215">
    <property type="protein sequence ID" value="CAE8631822.1"/>
    <property type="molecule type" value="Genomic_DNA"/>
</dbReference>
<dbReference type="PANTHER" id="PTHR38899:SF1">
    <property type="entry name" value="PROTEIN KINASE"/>
    <property type="match status" value="1"/>
</dbReference>
<proteinExistence type="predicted"/>
<organism evidence="1 2">
    <name type="scientific">Polarella glacialis</name>
    <name type="common">Dinoflagellate</name>
    <dbReference type="NCBI Taxonomy" id="89957"/>
    <lineage>
        <taxon>Eukaryota</taxon>
        <taxon>Sar</taxon>
        <taxon>Alveolata</taxon>
        <taxon>Dinophyceae</taxon>
        <taxon>Suessiales</taxon>
        <taxon>Suessiaceae</taxon>
        <taxon>Polarella</taxon>
    </lineage>
</organism>
<evidence type="ECO:0000313" key="2">
    <source>
        <dbReference type="Proteomes" id="UP000654075"/>
    </source>
</evidence>
<dbReference type="PANTHER" id="PTHR38899">
    <property type="entry name" value="DOMAIN OOKINETE PROTEIN, PUTATIVE-RELATED"/>
    <property type="match status" value="1"/>
</dbReference>
<protein>
    <submittedName>
        <fullName evidence="1">Uncharacterized protein</fullName>
    </submittedName>
</protein>
<gene>
    <name evidence="1" type="ORF">PGLA1383_LOCUS47824</name>
</gene>
<sequence>VVVVTNAEEGWVDLSCKAWLPSLLETIDNCEVASARSTWEPRGVTSPAGWKARTFEDVIEKFYSRYPTQSWKNIISVGDAPHEREALARVVRWAPGGNGKRCRSKSVKFVLRPSIDQLTRELQMLRESMKEIVWHDDDLDLHFSAESLADPLLA</sequence>
<feature type="non-terminal residue" evidence="1">
    <location>
        <position position="1"/>
    </location>
</feature>
<evidence type="ECO:0000313" key="1">
    <source>
        <dbReference type="EMBL" id="CAE8631822.1"/>
    </source>
</evidence>
<dbReference type="AlphaFoldDB" id="A0A813H298"/>
<keyword evidence="2" id="KW-1185">Reference proteome</keyword>
<accession>A0A813H298</accession>
<comment type="caution">
    <text evidence="1">The sequence shown here is derived from an EMBL/GenBank/DDBJ whole genome shotgun (WGS) entry which is preliminary data.</text>
</comment>
<name>A0A813H298_POLGL</name>
<dbReference type="Proteomes" id="UP000654075">
    <property type="component" value="Unassembled WGS sequence"/>
</dbReference>
<reference evidence="1" key="1">
    <citation type="submission" date="2021-02" db="EMBL/GenBank/DDBJ databases">
        <authorList>
            <person name="Dougan E. K."/>
            <person name="Rhodes N."/>
            <person name="Thang M."/>
            <person name="Chan C."/>
        </authorList>
    </citation>
    <scope>NUCLEOTIDE SEQUENCE</scope>
</reference>